<dbReference type="PANTHER" id="PTHR40743:SF1">
    <property type="entry name" value="POSSIBLE GLYCOSYLTRANSFERASE"/>
    <property type="match status" value="1"/>
</dbReference>
<dbReference type="RefSeq" id="WP_184568121.1">
    <property type="nucleotide sequence ID" value="NZ_JACIEI010000021.1"/>
</dbReference>
<reference evidence="1 2" key="1">
    <citation type="submission" date="2020-08" db="EMBL/GenBank/DDBJ databases">
        <title>Genomic Encyclopedia of Type Strains, Phase IV (KMG-IV): sequencing the most valuable type-strain genomes for metagenomic binning, comparative biology and taxonomic classification.</title>
        <authorList>
            <person name="Goeker M."/>
        </authorList>
    </citation>
    <scope>NUCLEOTIDE SEQUENCE [LARGE SCALE GENOMIC DNA]</scope>
    <source>
        <strain evidence="1 2">DSM 102234</strain>
    </source>
</reference>
<organism evidence="1 2">
    <name type="scientific">Sulfitobacter undariae</name>
    <dbReference type="NCBI Taxonomy" id="1563671"/>
    <lineage>
        <taxon>Bacteria</taxon>
        <taxon>Pseudomonadati</taxon>
        <taxon>Pseudomonadota</taxon>
        <taxon>Alphaproteobacteria</taxon>
        <taxon>Rhodobacterales</taxon>
        <taxon>Roseobacteraceae</taxon>
        <taxon>Sulfitobacter</taxon>
    </lineage>
</organism>
<sequence length="266" mass="29955">MASAAVMAQATDRQLVVLWRPDHHCEAHISDVLDYEGPVISADVCDGLRARSEHIYNYMEIEEGSVFQEPILANESSHYGDVFVRSAYTLVGPLFDRTAEDLFLRGLRPSKSVADLVRSVEHPSDVAVHIRMATGPAFDHLSYESPENWPPERHLELMEWRQKSDIARFVTRLDALFASGEAQTVFAAADLPATYAALIERYGKRVRYLKRTEYDRSSSQLQTGLADMMLLTASRLFLASNWSSFSDVAQRLAGPHRVFEQSGVDF</sequence>
<comment type="caution">
    <text evidence="1">The sequence shown here is derived from an EMBL/GenBank/DDBJ whole genome shotgun (WGS) entry which is preliminary data.</text>
</comment>
<dbReference type="AlphaFoldDB" id="A0A7W6E804"/>
<evidence type="ECO:0000313" key="1">
    <source>
        <dbReference type="EMBL" id="MBB3995889.1"/>
    </source>
</evidence>
<gene>
    <name evidence="1" type="ORF">GGR95_003555</name>
</gene>
<dbReference type="EMBL" id="JACIEI010000021">
    <property type="protein sequence ID" value="MBB3995889.1"/>
    <property type="molecule type" value="Genomic_DNA"/>
</dbReference>
<accession>A0A7W6E804</accession>
<evidence type="ECO:0000313" key="2">
    <source>
        <dbReference type="Proteomes" id="UP000530268"/>
    </source>
</evidence>
<name>A0A7W6E804_9RHOB</name>
<dbReference type="Proteomes" id="UP000530268">
    <property type="component" value="Unassembled WGS sequence"/>
</dbReference>
<dbReference type="PANTHER" id="PTHR40743">
    <property type="entry name" value="NUCLEOTIDE-DIPHOSPHO-SUGAR TRANSFERASE CONTAINING PROTEIN"/>
    <property type="match status" value="1"/>
</dbReference>
<keyword evidence="2" id="KW-1185">Reference proteome</keyword>
<protein>
    <submittedName>
        <fullName evidence="1">Uncharacterized protein</fullName>
    </submittedName>
</protein>
<proteinExistence type="predicted"/>
<dbReference type="Gene3D" id="3.40.50.11350">
    <property type="match status" value="1"/>
</dbReference>